<keyword evidence="8" id="KW-1185">Reference proteome</keyword>
<dbReference type="NCBIfam" id="TIGR00765">
    <property type="entry name" value="yihY_not_rbn"/>
    <property type="match status" value="1"/>
</dbReference>
<evidence type="ECO:0000256" key="5">
    <source>
        <dbReference type="ARBA" id="ARBA00023136"/>
    </source>
</evidence>
<gene>
    <name evidence="7" type="ORF">H7849_18480</name>
</gene>
<keyword evidence="2" id="KW-1003">Cell membrane</keyword>
<comment type="subcellular location">
    <subcellularLocation>
        <location evidence="1">Cell membrane</location>
        <topology evidence="1">Multi-pass membrane protein</topology>
    </subcellularLocation>
</comment>
<dbReference type="InterPro" id="IPR017039">
    <property type="entry name" value="Virul_fac_BrkB"/>
</dbReference>
<keyword evidence="3 6" id="KW-0812">Transmembrane</keyword>
<dbReference type="AlphaFoldDB" id="A0A7G8BEV4"/>
<feature type="transmembrane region" description="Helical" evidence="6">
    <location>
        <begin position="130"/>
        <end position="154"/>
    </location>
</feature>
<keyword evidence="5 6" id="KW-0472">Membrane</keyword>
<evidence type="ECO:0000313" key="8">
    <source>
        <dbReference type="Proteomes" id="UP000515312"/>
    </source>
</evidence>
<evidence type="ECO:0000256" key="4">
    <source>
        <dbReference type="ARBA" id="ARBA00022989"/>
    </source>
</evidence>
<reference evidence="7 8" key="1">
    <citation type="submission" date="2020-08" db="EMBL/GenBank/DDBJ databases">
        <title>Edaphobacter telluris sp. nov. and Acidobacterium dinghuensis sp. nov., two acidobacteria isolated from forest soil.</title>
        <authorList>
            <person name="Fu J."/>
            <person name="Qiu L."/>
        </authorList>
    </citation>
    <scope>NUCLEOTIDE SEQUENCE [LARGE SCALE GENOMIC DNA]</scope>
    <source>
        <strain evidence="7">4Y35</strain>
    </source>
</reference>
<name>A0A7G8BEV4_9BACT</name>
<dbReference type="Proteomes" id="UP000515312">
    <property type="component" value="Chromosome"/>
</dbReference>
<feature type="transmembrane region" description="Helical" evidence="6">
    <location>
        <begin position="27"/>
        <end position="49"/>
    </location>
</feature>
<evidence type="ECO:0000256" key="1">
    <source>
        <dbReference type="ARBA" id="ARBA00004651"/>
    </source>
</evidence>
<evidence type="ECO:0000256" key="6">
    <source>
        <dbReference type="SAM" id="Phobius"/>
    </source>
</evidence>
<protein>
    <submittedName>
        <fullName evidence="7">YihY/virulence factor BrkB family protein</fullName>
    </submittedName>
</protein>
<dbReference type="PIRSF" id="PIRSF035875">
    <property type="entry name" value="RNase_BN"/>
    <property type="match status" value="1"/>
</dbReference>
<sequence>MLLWLWTHLRRAAWNAFLHNAFTTAKAAAYSGILSIFPAILTGTTLLALSPETETLGDIRSAFYDILPPDTMGLVQNYFQMNHARSVRLVWSATAIAILASSGFMLSIMEGFRRAYRLPRGTWNFWRERVVAFGLIPITLVPMFFATLLIVFGHQIERWMIDNADHALRLYVIFFWRLVRWIIAMLTSVAVLAVIYHFGTPKTQDWRRVVPGALLATGTWFLITIGYGLYVTRFADYSVVYGSLGAAVATLVWLYMVSISILVGAEFNAQIFPLQVSHPAAHAEEEEDVLEHGKRQTA</sequence>
<evidence type="ECO:0000256" key="3">
    <source>
        <dbReference type="ARBA" id="ARBA00022692"/>
    </source>
</evidence>
<dbReference type="PANTHER" id="PTHR30213">
    <property type="entry name" value="INNER MEMBRANE PROTEIN YHJD"/>
    <property type="match status" value="1"/>
</dbReference>
<dbReference type="RefSeq" id="WP_186741421.1">
    <property type="nucleotide sequence ID" value="NZ_CP060394.1"/>
</dbReference>
<dbReference type="KEGG" id="adin:H7849_18480"/>
<dbReference type="Pfam" id="PF03631">
    <property type="entry name" value="Virul_fac_BrkB"/>
    <property type="match status" value="1"/>
</dbReference>
<feature type="transmembrane region" description="Helical" evidence="6">
    <location>
        <begin position="210"/>
        <end position="230"/>
    </location>
</feature>
<dbReference type="EMBL" id="CP060394">
    <property type="protein sequence ID" value="QNI31074.1"/>
    <property type="molecule type" value="Genomic_DNA"/>
</dbReference>
<feature type="transmembrane region" description="Helical" evidence="6">
    <location>
        <begin position="242"/>
        <end position="265"/>
    </location>
</feature>
<feature type="transmembrane region" description="Helical" evidence="6">
    <location>
        <begin position="174"/>
        <end position="198"/>
    </location>
</feature>
<keyword evidence="4 6" id="KW-1133">Transmembrane helix</keyword>
<proteinExistence type="predicted"/>
<dbReference type="PANTHER" id="PTHR30213:SF0">
    <property type="entry name" value="UPF0761 MEMBRANE PROTEIN YIHY"/>
    <property type="match status" value="1"/>
</dbReference>
<feature type="transmembrane region" description="Helical" evidence="6">
    <location>
        <begin position="89"/>
        <end position="109"/>
    </location>
</feature>
<accession>A0A7G8BEV4</accession>
<dbReference type="GO" id="GO:0005886">
    <property type="term" value="C:plasma membrane"/>
    <property type="evidence" value="ECO:0007669"/>
    <property type="project" value="UniProtKB-SubCell"/>
</dbReference>
<evidence type="ECO:0000313" key="7">
    <source>
        <dbReference type="EMBL" id="QNI31074.1"/>
    </source>
</evidence>
<evidence type="ECO:0000256" key="2">
    <source>
        <dbReference type="ARBA" id="ARBA00022475"/>
    </source>
</evidence>
<organism evidence="7 8">
    <name type="scientific">Alloacidobacterium dinghuense</name>
    <dbReference type="NCBI Taxonomy" id="2763107"/>
    <lineage>
        <taxon>Bacteria</taxon>
        <taxon>Pseudomonadati</taxon>
        <taxon>Acidobacteriota</taxon>
        <taxon>Terriglobia</taxon>
        <taxon>Terriglobales</taxon>
        <taxon>Acidobacteriaceae</taxon>
        <taxon>Alloacidobacterium</taxon>
    </lineage>
</organism>